<dbReference type="Pfam" id="PF00557">
    <property type="entry name" value="Peptidase_M24"/>
    <property type="match status" value="1"/>
</dbReference>
<dbReference type="InterPro" id="IPR002467">
    <property type="entry name" value="Pept_M24A_MAP1"/>
</dbReference>
<comment type="catalytic activity">
    <reaction evidence="5 6">
        <text>Release of N-terminal amino acids, preferentially methionine, from peptides and arylamides.</text>
        <dbReference type="EC" id="3.4.11.18"/>
    </reaction>
</comment>
<keyword evidence="3 5" id="KW-0479">Metal-binding</keyword>
<evidence type="ECO:0000259" key="7">
    <source>
        <dbReference type="Pfam" id="PF00557"/>
    </source>
</evidence>
<comment type="similarity">
    <text evidence="5">Belongs to the peptidase M24A family. Methionine aminopeptidase type 1 subfamily.</text>
</comment>
<organism evidence="8">
    <name type="scientific">Amphimedon queenslandica</name>
    <name type="common">Sponge</name>
    <dbReference type="NCBI Taxonomy" id="400682"/>
    <lineage>
        <taxon>Eukaryota</taxon>
        <taxon>Metazoa</taxon>
        <taxon>Porifera</taxon>
        <taxon>Demospongiae</taxon>
        <taxon>Heteroscleromorpha</taxon>
        <taxon>Haplosclerida</taxon>
        <taxon>Niphatidae</taxon>
        <taxon>Amphimedon</taxon>
    </lineage>
</organism>
<dbReference type="AlphaFoldDB" id="A0A1X7UF24"/>
<dbReference type="EnsemblMetazoa" id="Aqu2.1.26240_001">
    <property type="protein sequence ID" value="Aqu2.1.26240_001"/>
    <property type="gene ID" value="Aqu2.1.26240"/>
</dbReference>
<dbReference type="HAMAP" id="MF_01974">
    <property type="entry name" value="MetAP_1"/>
    <property type="match status" value="1"/>
</dbReference>
<feature type="binding site" evidence="5">
    <location>
        <position position="278"/>
    </location>
    <ligand>
        <name>a divalent metal cation</name>
        <dbReference type="ChEBI" id="CHEBI:60240"/>
        <label>1</label>
    </ligand>
</feature>
<feature type="binding site" evidence="5">
    <location>
        <position position="278"/>
    </location>
    <ligand>
        <name>a divalent metal cation</name>
        <dbReference type="ChEBI" id="CHEBI:60240"/>
        <label>2</label>
        <note>catalytic</note>
    </ligand>
</feature>
<feature type="binding site" evidence="5">
    <location>
        <position position="341"/>
    </location>
    <ligand>
        <name>a divalent metal cation</name>
        <dbReference type="ChEBI" id="CHEBI:60240"/>
        <label>2</label>
        <note>catalytic</note>
    </ligand>
</feature>
<dbReference type="PANTHER" id="PTHR43330:SF7">
    <property type="entry name" value="METHIONINE AMINOPEPTIDASE 1"/>
    <property type="match status" value="1"/>
</dbReference>
<feature type="binding site" evidence="5">
    <location>
        <position position="267"/>
    </location>
    <ligand>
        <name>a divalent metal cation</name>
        <dbReference type="ChEBI" id="CHEBI:60240"/>
        <label>1</label>
    </ligand>
</feature>
<reference evidence="8" key="1">
    <citation type="submission" date="2017-05" db="UniProtKB">
        <authorList>
            <consortium name="EnsemblMetazoa"/>
        </authorList>
    </citation>
    <scope>IDENTIFICATION</scope>
</reference>
<feature type="binding site" evidence="5">
    <location>
        <position position="348"/>
    </location>
    <ligand>
        <name>substrate</name>
    </ligand>
</feature>
<dbReference type="NCBIfam" id="TIGR00500">
    <property type="entry name" value="met_pdase_I"/>
    <property type="match status" value="1"/>
</dbReference>
<dbReference type="InterPro" id="IPR001714">
    <property type="entry name" value="Pept_M24_MAP"/>
</dbReference>
<feature type="domain" description="Peptidase M24" evidence="7">
    <location>
        <begin position="242"/>
        <end position="412"/>
    </location>
</feature>
<evidence type="ECO:0000256" key="5">
    <source>
        <dbReference type="HAMAP-Rule" id="MF_03174"/>
    </source>
</evidence>
<feature type="binding site" evidence="5">
    <location>
        <position position="250"/>
    </location>
    <ligand>
        <name>substrate</name>
    </ligand>
</feature>
<dbReference type="GO" id="GO:0004239">
    <property type="term" value="F:initiator methionyl aminopeptidase activity"/>
    <property type="evidence" value="ECO:0007669"/>
    <property type="project" value="UniProtKB-UniRule"/>
</dbReference>
<dbReference type="SUPFAM" id="SSF55920">
    <property type="entry name" value="Creatinase/aminopeptidase"/>
    <property type="match status" value="1"/>
</dbReference>
<dbReference type="STRING" id="400682.A0A1X7UF24"/>
<keyword evidence="2 5" id="KW-0645">Protease</keyword>
<dbReference type="CDD" id="cd01086">
    <property type="entry name" value="MetAP1"/>
    <property type="match status" value="1"/>
</dbReference>
<dbReference type="GO" id="GO:0006508">
    <property type="term" value="P:proteolysis"/>
    <property type="evidence" value="ECO:0007669"/>
    <property type="project" value="UniProtKB-KW"/>
</dbReference>
<dbReference type="OrthoDB" id="3209743at2759"/>
<dbReference type="PRINTS" id="PR00599">
    <property type="entry name" value="MAPEPTIDASE"/>
</dbReference>
<accession>A0A1X7UF24</accession>
<evidence type="ECO:0000256" key="4">
    <source>
        <dbReference type="ARBA" id="ARBA00022801"/>
    </source>
</evidence>
<evidence type="ECO:0000256" key="3">
    <source>
        <dbReference type="ARBA" id="ARBA00022723"/>
    </source>
</evidence>
<protein>
    <recommendedName>
        <fullName evidence="6">Methionine aminopeptidase</fullName>
        <ecNumber evidence="6">3.4.11.18</ecNumber>
    </recommendedName>
</protein>
<dbReference type="GO" id="GO:0046872">
    <property type="term" value="F:metal ion binding"/>
    <property type="evidence" value="ECO:0007669"/>
    <property type="project" value="UniProtKB-UniRule"/>
</dbReference>
<name>A0A1X7UF24_AMPQE</name>
<feature type="binding site" evidence="5">
    <location>
        <position position="405"/>
    </location>
    <ligand>
        <name>a divalent metal cation</name>
        <dbReference type="ChEBI" id="CHEBI:60240"/>
        <label>1</label>
    </ligand>
</feature>
<evidence type="ECO:0000256" key="1">
    <source>
        <dbReference type="ARBA" id="ARBA00022438"/>
    </source>
</evidence>
<dbReference type="InterPro" id="IPR036005">
    <property type="entry name" value="Creatinase/aminopeptidase-like"/>
</dbReference>
<feature type="binding site" evidence="5">
    <location>
        <position position="405"/>
    </location>
    <ligand>
        <name>a divalent metal cation</name>
        <dbReference type="ChEBI" id="CHEBI:60240"/>
        <label>2</label>
        <note>catalytic</note>
    </ligand>
</feature>
<comment type="cofactor">
    <cofactor evidence="5">
        <name>Co(2+)</name>
        <dbReference type="ChEBI" id="CHEBI:48828"/>
    </cofactor>
    <cofactor evidence="5">
        <name>Zn(2+)</name>
        <dbReference type="ChEBI" id="CHEBI:29105"/>
    </cofactor>
    <cofactor evidence="5">
        <name>Mn(2+)</name>
        <dbReference type="ChEBI" id="CHEBI:29035"/>
    </cofactor>
    <cofactor evidence="5">
        <name>Fe(2+)</name>
        <dbReference type="ChEBI" id="CHEBI:29033"/>
    </cofactor>
    <text evidence="5">Binds 2 divalent metal cations per subunit. Has a high-affinity and a low affinity metal-binding site. The true nature of the physiological cofactor is under debate. The enzyme is active with cobalt, zinc, manganese or divalent iron ions. Most likely, methionine aminopeptidases function as mononuclear Fe(2+)-metalloproteases under physiological conditions, and the catalytically relevant metal-binding site has been assigned to the histidine-containing high-affinity site.</text>
</comment>
<dbReference type="GO" id="GO:0070006">
    <property type="term" value="F:metalloaminopeptidase activity"/>
    <property type="evidence" value="ECO:0007669"/>
    <property type="project" value="UniProtKB-UniRule"/>
</dbReference>
<dbReference type="PANTHER" id="PTHR43330">
    <property type="entry name" value="METHIONINE AMINOPEPTIDASE"/>
    <property type="match status" value="1"/>
</dbReference>
<evidence type="ECO:0000313" key="8">
    <source>
        <dbReference type="EnsemblMetazoa" id="Aqu2.1.26240_001"/>
    </source>
</evidence>
<keyword evidence="1 5" id="KW-0031">Aminopeptidase</keyword>
<evidence type="ECO:0000256" key="2">
    <source>
        <dbReference type="ARBA" id="ARBA00022670"/>
    </source>
</evidence>
<dbReference type="InParanoid" id="A0A1X7UF24"/>
<comment type="function">
    <text evidence="6">Cotranslationally removes the N-terminal methionine from nascent proteins. The N-terminal methionine is often cleaved when the second residue in the primary sequence is small and uncharged (Met-Ala-, Cys, Gly, Pro, Ser, Thr, or Val).</text>
</comment>
<proteinExistence type="inferred from homology"/>
<dbReference type="EC" id="3.4.11.18" evidence="6"/>
<evidence type="ECO:0000256" key="6">
    <source>
        <dbReference type="RuleBase" id="RU003653"/>
    </source>
</evidence>
<dbReference type="InterPro" id="IPR000994">
    <property type="entry name" value="Pept_M24"/>
</dbReference>
<sequence>MAAADIPALLAEADSQLAIDAGAATDNMAIVDSTAMAASDAMTTWSETGMNLTIGNTVTTGIAAEATASIDIAALNPPDFPARAASVVGEPIVVWGIEPIVPETAATAIEGEVSSVFTTSKNEIQAAELQAKSTWTVGSAFKMAGKVALYTIGAAMALDWIGKKLVSIIQVSIEAANPPPWAQSLTAAQKKDLKAVTSAVPRLTILMQGWHAQWSTYSKSFSNSLGNITVNVGGRTTSVPVLSVNEVICHGIPDKRELENGDICNVDITVYYGGFHGDLNETMFVGKPSERAQKIVTAAYECMMKGIGIVRPGTKYRDVGAEIQSHAHSKGFSVVRSYCGHEINQLFHTVPNVPHYAKNKAVGVMKAGHTFTIEPMISEGVWHDVTWPDNWTAVTSDGKLSAQFEHTLLVTESGFEILTLREEGGGRPHYMDQLRALV</sequence>
<dbReference type="GO" id="GO:0005829">
    <property type="term" value="C:cytosol"/>
    <property type="evidence" value="ECO:0007669"/>
    <property type="project" value="TreeGrafter"/>
</dbReference>
<dbReference type="Gene3D" id="3.90.230.10">
    <property type="entry name" value="Creatinase/methionine aminopeptidase superfamily"/>
    <property type="match status" value="1"/>
</dbReference>
<feature type="binding site" evidence="5">
    <location>
        <position position="374"/>
    </location>
    <ligand>
        <name>a divalent metal cation</name>
        <dbReference type="ChEBI" id="CHEBI:60240"/>
        <label>2</label>
        <note>catalytic</note>
    </ligand>
</feature>
<keyword evidence="4 5" id="KW-0378">Hydrolase</keyword>